<dbReference type="SMART" id="SM00091">
    <property type="entry name" value="PAS"/>
    <property type="match status" value="1"/>
</dbReference>
<dbReference type="SUPFAM" id="SSF55785">
    <property type="entry name" value="PYP-like sensor domain (PAS domain)"/>
    <property type="match status" value="1"/>
</dbReference>
<dbReference type="AlphaFoldDB" id="A0A1E5Q9H2"/>
<feature type="transmembrane region" description="Helical" evidence="14">
    <location>
        <begin position="284"/>
        <end position="309"/>
    </location>
</feature>
<reference evidence="19" key="1">
    <citation type="submission" date="2016-07" db="EMBL/GenBank/DDBJ databases">
        <authorList>
            <person name="Florea S."/>
            <person name="Webb J.S."/>
            <person name="Jaromczyk J."/>
            <person name="Schardl C.L."/>
        </authorList>
    </citation>
    <scope>NUCLEOTIDE SEQUENCE [LARGE SCALE GENOMIC DNA]</scope>
    <source>
        <strain evidence="19">MV-1</strain>
    </source>
</reference>
<dbReference type="InterPro" id="IPR000014">
    <property type="entry name" value="PAS"/>
</dbReference>
<dbReference type="InterPro" id="IPR035965">
    <property type="entry name" value="PAS-like_dom_sf"/>
</dbReference>
<evidence type="ECO:0000256" key="13">
    <source>
        <dbReference type="ARBA" id="ARBA00023136"/>
    </source>
</evidence>
<gene>
    <name evidence="18" type="ORF">BEN30_07330</name>
</gene>
<dbReference type="CDD" id="cd18773">
    <property type="entry name" value="PDC1_HK_sensor"/>
    <property type="match status" value="1"/>
</dbReference>
<evidence type="ECO:0000256" key="5">
    <source>
        <dbReference type="ARBA" id="ARBA00022553"/>
    </source>
</evidence>
<protein>
    <recommendedName>
        <fullName evidence="3">histidine kinase</fullName>
        <ecNumber evidence="3">2.7.13.3</ecNumber>
    </recommendedName>
</protein>
<dbReference type="PRINTS" id="PR00344">
    <property type="entry name" value="BCTRLSENSOR"/>
</dbReference>
<dbReference type="InterPro" id="IPR004358">
    <property type="entry name" value="Sig_transdc_His_kin-like_C"/>
</dbReference>
<feature type="domain" description="PAC" evidence="16">
    <location>
        <begin position="438"/>
        <end position="490"/>
    </location>
</feature>
<evidence type="ECO:0000313" key="18">
    <source>
        <dbReference type="EMBL" id="OEJ68065.1"/>
    </source>
</evidence>
<dbReference type="GO" id="GO:0009927">
    <property type="term" value="F:histidine phosphotransfer kinase activity"/>
    <property type="evidence" value="ECO:0007669"/>
    <property type="project" value="TreeGrafter"/>
</dbReference>
<dbReference type="GO" id="GO:0000155">
    <property type="term" value="F:phosphorelay sensor kinase activity"/>
    <property type="evidence" value="ECO:0007669"/>
    <property type="project" value="InterPro"/>
</dbReference>
<dbReference type="InterPro" id="IPR003594">
    <property type="entry name" value="HATPase_dom"/>
</dbReference>
<evidence type="ECO:0000256" key="3">
    <source>
        <dbReference type="ARBA" id="ARBA00012438"/>
    </source>
</evidence>
<dbReference type="Pfam" id="PF02518">
    <property type="entry name" value="HATPase_c"/>
    <property type="match status" value="1"/>
</dbReference>
<keyword evidence="13 14" id="KW-0472">Membrane</keyword>
<evidence type="ECO:0000256" key="7">
    <source>
        <dbReference type="ARBA" id="ARBA00022692"/>
    </source>
</evidence>
<dbReference type="SMART" id="SM00388">
    <property type="entry name" value="HisKA"/>
    <property type="match status" value="1"/>
</dbReference>
<feature type="transmembrane region" description="Helical" evidence="14">
    <location>
        <begin position="15"/>
        <end position="32"/>
    </location>
</feature>
<dbReference type="SUPFAM" id="SSF158472">
    <property type="entry name" value="HAMP domain-like"/>
    <property type="match status" value="1"/>
</dbReference>
<dbReference type="CDD" id="cd00082">
    <property type="entry name" value="HisKA"/>
    <property type="match status" value="1"/>
</dbReference>
<dbReference type="NCBIfam" id="TIGR00229">
    <property type="entry name" value="sensory_box"/>
    <property type="match status" value="1"/>
</dbReference>
<dbReference type="Proteomes" id="UP000095347">
    <property type="component" value="Unassembled WGS sequence"/>
</dbReference>
<dbReference type="EC" id="2.7.13.3" evidence="3"/>
<proteinExistence type="predicted"/>
<dbReference type="Gene3D" id="3.30.565.10">
    <property type="entry name" value="Histidine kinase-like ATPase, C-terminal domain"/>
    <property type="match status" value="1"/>
</dbReference>
<dbReference type="PANTHER" id="PTHR43047:SF72">
    <property type="entry name" value="OSMOSENSING HISTIDINE PROTEIN KINASE SLN1"/>
    <property type="match status" value="1"/>
</dbReference>
<keyword evidence="6" id="KW-0808">Transferase</keyword>
<dbReference type="SUPFAM" id="SSF47384">
    <property type="entry name" value="Homodimeric domain of signal transducing histidine kinase"/>
    <property type="match status" value="1"/>
</dbReference>
<evidence type="ECO:0000259" key="16">
    <source>
        <dbReference type="PROSITE" id="PS50113"/>
    </source>
</evidence>
<name>A0A1E5Q9H2_9PROT</name>
<comment type="caution">
    <text evidence="18">The sequence shown here is derived from an EMBL/GenBank/DDBJ whole genome shotgun (WGS) entry which is preliminary data.</text>
</comment>
<dbReference type="CDD" id="cd00130">
    <property type="entry name" value="PAS"/>
    <property type="match status" value="1"/>
</dbReference>
<evidence type="ECO:0000313" key="19">
    <source>
        <dbReference type="Proteomes" id="UP000095347"/>
    </source>
</evidence>
<dbReference type="PROSITE" id="PS50113">
    <property type="entry name" value="PAC"/>
    <property type="match status" value="1"/>
</dbReference>
<feature type="domain" description="HAMP" evidence="17">
    <location>
        <begin position="307"/>
        <end position="360"/>
    </location>
</feature>
<dbReference type="Gene3D" id="6.10.340.10">
    <property type="match status" value="1"/>
</dbReference>
<comment type="catalytic activity">
    <reaction evidence="1">
        <text>ATP + protein L-histidine = ADP + protein N-phospho-L-histidine.</text>
        <dbReference type="EC" id="2.7.13.3"/>
    </reaction>
</comment>
<evidence type="ECO:0000256" key="1">
    <source>
        <dbReference type="ARBA" id="ARBA00000085"/>
    </source>
</evidence>
<keyword evidence="11 14" id="KW-1133">Transmembrane helix</keyword>
<dbReference type="SMART" id="SM00304">
    <property type="entry name" value="HAMP"/>
    <property type="match status" value="1"/>
</dbReference>
<evidence type="ECO:0000256" key="14">
    <source>
        <dbReference type="SAM" id="Phobius"/>
    </source>
</evidence>
<dbReference type="InterPro" id="IPR036890">
    <property type="entry name" value="HATPase_C_sf"/>
</dbReference>
<evidence type="ECO:0000256" key="9">
    <source>
        <dbReference type="ARBA" id="ARBA00022777"/>
    </source>
</evidence>
<dbReference type="PROSITE" id="PS50109">
    <property type="entry name" value="HIS_KIN"/>
    <property type="match status" value="1"/>
</dbReference>
<evidence type="ECO:0000256" key="2">
    <source>
        <dbReference type="ARBA" id="ARBA00004651"/>
    </source>
</evidence>
<dbReference type="EMBL" id="MCGG01000017">
    <property type="protein sequence ID" value="OEJ68065.1"/>
    <property type="molecule type" value="Genomic_DNA"/>
</dbReference>
<dbReference type="InterPro" id="IPR005467">
    <property type="entry name" value="His_kinase_dom"/>
</dbReference>
<dbReference type="InterPro" id="IPR013656">
    <property type="entry name" value="PAS_4"/>
</dbReference>
<dbReference type="GO" id="GO:0005524">
    <property type="term" value="F:ATP binding"/>
    <property type="evidence" value="ECO:0007669"/>
    <property type="project" value="UniProtKB-KW"/>
</dbReference>
<evidence type="ECO:0000256" key="8">
    <source>
        <dbReference type="ARBA" id="ARBA00022741"/>
    </source>
</evidence>
<evidence type="ECO:0000256" key="10">
    <source>
        <dbReference type="ARBA" id="ARBA00022840"/>
    </source>
</evidence>
<keyword evidence="7 14" id="KW-0812">Transmembrane</keyword>
<feature type="domain" description="Histidine kinase" evidence="15">
    <location>
        <begin position="508"/>
        <end position="728"/>
    </location>
</feature>
<keyword evidence="19" id="KW-1185">Reference proteome</keyword>
<keyword evidence="10" id="KW-0067">ATP-binding</keyword>
<evidence type="ECO:0000259" key="17">
    <source>
        <dbReference type="PROSITE" id="PS50885"/>
    </source>
</evidence>
<comment type="subcellular location">
    <subcellularLocation>
        <location evidence="2">Cell membrane</location>
        <topology evidence="2">Multi-pass membrane protein</topology>
    </subcellularLocation>
</comment>
<dbReference type="InterPro" id="IPR003661">
    <property type="entry name" value="HisK_dim/P_dom"/>
</dbReference>
<dbReference type="SMART" id="SM00387">
    <property type="entry name" value="HATPase_c"/>
    <property type="match status" value="1"/>
</dbReference>
<keyword evidence="4" id="KW-1003">Cell membrane</keyword>
<dbReference type="STRING" id="28181.BEN30_07330"/>
<dbReference type="Pfam" id="PF02743">
    <property type="entry name" value="dCache_1"/>
    <property type="match status" value="1"/>
</dbReference>
<dbReference type="Pfam" id="PF08448">
    <property type="entry name" value="PAS_4"/>
    <property type="match status" value="1"/>
</dbReference>
<dbReference type="FunFam" id="1.10.287.130:FF:000038">
    <property type="entry name" value="Sensory transduction histidine kinase"/>
    <property type="match status" value="1"/>
</dbReference>
<dbReference type="Pfam" id="PF00512">
    <property type="entry name" value="HisKA"/>
    <property type="match status" value="1"/>
</dbReference>
<sequence>MAFQTAVHKSISGRIFFLILAVVVSLASFDFYNSAQDKKRRIAEVTQDFTTAAHDAVAKIDDLINTSEELLSGLSGTNAVLGSNLFSCMRVLQSVGAKFTKYTNFSVVNAEKFIVCSSGPLKTPKDVSTSPNIIEAFRTKSFAVSPFKFGVLTGEPVLVFSLPLFDPKGQVNGTLNNGLSMTWLRTYLADLSRLDGQRMVVINGQGEVMSSHPQNLFEIGSSIADTELGRQLIGKTDGALIFKDEHGHDVLAGFASVSRIPGGAVVAAFAPLPPLLADMQENLYIHLALLLSLAVGALFVSWTGVRVLVLDPINKLILLAGKVEDGDFTARSNMSYRSGELGTLALAYDRMLDVLDERTEELRESEAHYRELVENEEHLVHRFLPDTTEVFVNEPMAAFFGGTPQDWVGQKWIEHVSDAERSVIMGRLENCTPDEPAFVYEQMSNNTVGEPRWLRWNNRAFFDDEGHVTHFQAMAMDLTDRKQTERNLESAVMEALAANRAKSNFLANMSHELRTPLNSIIGFSEMMTSGVMGVLPPKLKEYSSFITTSGHNLLNIVNDILDLSKIEAGQLTLEESDVHVNREVKEVLSMLQAQALKNDNTLNNRLGEGLPFILRGDRMRLKQVLLNILSNALKFTHGGEVNIEGACVEGAFELKIIDNGIGMSLHDIDVALSPFGQVDGHHLSKRYEGTGLGLPLAAQLMEMHGGTLSIESTLGQGTCVILKFPPERTVSVN</sequence>
<dbReference type="OrthoDB" id="9813151at2"/>
<keyword evidence="9" id="KW-0418">Kinase</keyword>
<evidence type="ECO:0000256" key="11">
    <source>
        <dbReference type="ARBA" id="ARBA00022989"/>
    </source>
</evidence>
<dbReference type="GO" id="GO:0005886">
    <property type="term" value="C:plasma membrane"/>
    <property type="evidence" value="ECO:0007669"/>
    <property type="project" value="UniProtKB-SubCell"/>
</dbReference>
<keyword evidence="5" id="KW-0597">Phosphoprotein</keyword>
<dbReference type="Pfam" id="PF00672">
    <property type="entry name" value="HAMP"/>
    <property type="match status" value="1"/>
</dbReference>
<dbReference type="SUPFAM" id="SSF55874">
    <property type="entry name" value="ATPase domain of HSP90 chaperone/DNA topoisomerase II/histidine kinase"/>
    <property type="match status" value="1"/>
</dbReference>
<accession>A0A1E5Q9H2</accession>
<evidence type="ECO:0000256" key="4">
    <source>
        <dbReference type="ARBA" id="ARBA00022475"/>
    </source>
</evidence>
<keyword evidence="12" id="KW-0902">Two-component regulatory system</keyword>
<evidence type="ECO:0000256" key="12">
    <source>
        <dbReference type="ARBA" id="ARBA00023012"/>
    </source>
</evidence>
<dbReference type="InterPro" id="IPR036097">
    <property type="entry name" value="HisK_dim/P_sf"/>
</dbReference>
<dbReference type="PROSITE" id="PS50885">
    <property type="entry name" value="HAMP"/>
    <property type="match status" value="1"/>
</dbReference>
<dbReference type="InterPro" id="IPR033479">
    <property type="entry name" value="dCache_1"/>
</dbReference>
<dbReference type="InterPro" id="IPR003660">
    <property type="entry name" value="HAMP_dom"/>
</dbReference>
<evidence type="ECO:0000256" key="6">
    <source>
        <dbReference type="ARBA" id="ARBA00022679"/>
    </source>
</evidence>
<evidence type="ECO:0000259" key="15">
    <source>
        <dbReference type="PROSITE" id="PS50109"/>
    </source>
</evidence>
<dbReference type="Gene3D" id="3.30.450.20">
    <property type="entry name" value="PAS domain"/>
    <property type="match status" value="2"/>
</dbReference>
<dbReference type="Gene3D" id="1.10.287.130">
    <property type="match status" value="1"/>
</dbReference>
<dbReference type="PANTHER" id="PTHR43047">
    <property type="entry name" value="TWO-COMPONENT HISTIDINE PROTEIN KINASE"/>
    <property type="match status" value="1"/>
</dbReference>
<organism evidence="18 19">
    <name type="scientific">Magnetovibrio blakemorei</name>
    <dbReference type="NCBI Taxonomy" id="28181"/>
    <lineage>
        <taxon>Bacteria</taxon>
        <taxon>Pseudomonadati</taxon>
        <taxon>Pseudomonadota</taxon>
        <taxon>Alphaproteobacteria</taxon>
        <taxon>Rhodospirillales</taxon>
        <taxon>Magnetovibrionaceae</taxon>
        <taxon>Magnetovibrio</taxon>
    </lineage>
</organism>
<dbReference type="InterPro" id="IPR000700">
    <property type="entry name" value="PAS-assoc_C"/>
</dbReference>
<keyword evidence="8" id="KW-0547">Nucleotide-binding</keyword>
<dbReference type="CDD" id="cd06225">
    <property type="entry name" value="HAMP"/>
    <property type="match status" value="1"/>
</dbReference>